<dbReference type="OrthoDB" id="9803456at2"/>
<organism evidence="7 8">
    <name type="scientific">Mycolicibacter sinensis (strain JDM601)</name>
    <name type="common">Mycobacterium sinense</name>
    <dbReference type="NCBI Taxonomy" id="875328"/>
    <lineage>
        <taxon>Bacteria</taxon>
        <taxon>Bacillati</taxon>
        <taxon>Actinomycetota</taxon>
        <taxon>Actinomycetes</taxon>
        <taxon>Mycobacteriales</taxon>
        <taxon>Mycobacteriaceae</taxon>
        <taxon>Mycolicibacter</taxon>
    </lineage>
</organism>
<keyword evidence="2" id="KW-1003">Cell membrane</keyword>
<proteinExistence type="predicted"/>
<dbReference type="GO" id="GO:0016746">
    <property type="term" value="F:acyltransferase activity"/>
    <property type="evidence" value="ECO:0007669"/>
    <property type="project" value="UniProtKB-KW"/>
</dbReference>
<keyword evidence="5" id="KW-0472">Membrane</keyword>
<sequence length="314" mass="33846">MTFLPSGLRVPGLSRLDAWATDAGFAAGWMMVRAMPEFVARNAFDAGALVAARGGGPEQLRKNLARVLGVAPAEVPSPLMRASLASYARYWREAFRLPTMDHAALAAQLHDSVRGKDNVVAALAAGRGAVLALPHSGNWDMAGVWLAQTHGGFTTVAERLKPESLYRRFVEFRESLGFEVLPLSGGERPPFEVLAERLRANGLVCLMADRDLTRSGVAVDFFGESTRMPAGPARLAIETGAALLPAHCWFDGAGWGVRIHPPLDCAGGDVEVITQAMADTFTEGIAAYPEDWHMMQPQWVADLPASRRARLGES</sequence>
<protein>
    <submittedName>
        <fullName evidence="7">Phosphatidylinositol mannoside acyltransferase</fullName>
    </submittedName>
</protein>
<comment type="subcellular location">
    <subcellularLocation>
        <location evidence="1">Cell inner membrane</location>
    </subcellularLocation>
</comment>
<dbReference type="EMBL" id="LZIN01000014">
    <property type="protein sequence ID" value="OBG09791.1"/>
    <property type="molecule type" value="Genomic_DNA"/>
</dbReference>
<evidence type="ECO:0000256" key="4">
    <source>
        <dbReference type="ARBA" id="ARBA00022679"/>
    </source>
</evidence>
<evidence type="ECO:0000313" key="8">
    <source>
        <dbReference type="Proteomes" id="UP000093985"/>
    </source>
</evidence>
<dbReference type="PANTHER" id="PTHR30606:SF10">
    <property type="entry name" value="PHOSPHATIDYLINOSITOL MANNOSIDE ACYLTRANSFERASE"/>
    <property type="match status" value="1"/>
</dbReference>
<evidence type="ECO:0000256" key="1">
    <source>
        <dbReference type="ARBA" id="ARBA00004533"/>
    </source>
</evidence>
<keyword evidence="4 7" id="KW-0808">Transferase</keyword>
<dbReference type="CDD" id="cd07984">
    <property type="entry name" value="LPLAT_LABLAT-like"/>
    <property type="match status" value="1"/>
</dbReference>
<evidence type="ECO:0000256" key="3">
    <source>
        <dbReference type="ARBA" id="ARBA00022519"/>
    </source>
</evidence>
<keyword evidence="6 7" id="KW-0012">Acyltransferase</keyword>
<gene>
    <name evidence="7" type="ORF">A5771_21340</name>
</gene>
<comment type="caution">
    <text evidence="7">The sequence shown here is derived from an EMBL/GenBank/DDBJ whole genome shotgun (WGS) entry which is preliminary data.</text>
</comment>
<evidence type="ECO:0000256" key="5">
    <source>
        <dbReference type="ARBA" id="ARBA00023136"/>
    </source>
</evidence>
<dbReference type="PANTHER" id="PTHR30606">
    <property type="entry name" value="LIPID A BIOSYNTHESIS LAUROYL ACYLTRANSFERASE"/>
    <property type="match status" value="1"/>
</dbReference>
<reference evidence="8" key="1">
    <citation type="submission" date="2016-06" db="EMBL/GenBank/DDBJ databases">
        <authorList>
            <person name="Sutton G."/>
            <person name="Brinkac L."/>
            <person name="Sanka R."/>
            <person name="Adams M."/>
            <person name="Lau E."/>
            <person name="Mehaffy C."/>
            <person name="Tameris M."/>
            <person name="Hatherill M."/>
            <person name="Hanekom W."/>
            <person name="Mahomed H."/>
            <person name="Mcshane H."/>
        </authorList>
    </citation>
    <scope>NUCLEOTIDE SEQUENCE [LARGE SCALE GENOMIC DNA]</scope>
    <source>
        <strain evidence="8">852014-51077_SCH5608930-a</strain>
    </source>
</reference>
<dbReference type="GO" id="GO:0005886">
    <property type="term" value="C:plasma membrane"/>
    <property type="evidence" value="ECO:0007669"/>
    <property type="project" value="UniProtKB-SubCell"/>
</dbReference>
<evidence type="ECO:0000256" key="2">
    <source>
        <dbReference type="ARBA" id="ARBA00022475"/>
    </source>
</evidence>
<evidence type="ECO:0000256" key="6">
    <source>
        <dbReference type="ARBA" id="ARBA00023315"/>
    </source>
</evidence>
<dbReference type="NCBIfam" id="NF005919">
    <property type="entry name" value="PRK07920.1"/>
    <property type="match status" value="1"/>
</dbReference>
<keyword evidence="3" id="KW-0997">Cell inner membrane</keyword>
<dbReference type="AlphaFoldDB" id="A0A1A2EY76"/>
<accession>A0A1A2EY76</accession>
<dbReference type="GO" id="GO:0009247">
    <property type="term" value="P:glycolipid biosynthetic process"/>
    <property type="evidence" value="ECO:0007669"/>
    <property type="project" value="UniProtKB-ARBA"/>
</dbReference>
<dbReference type="InterPro" id="IPR004960">
    <property type="entry name" value="LipA_acyltrans"/>
</dbReference>
<name>A0A1A2EY76_MYCSD</name>
<dbReference type="Proteomes" id="UP000093985">
    <property type="component" value="Unassembled WGS sequence"/>
</dbReference>
<dbReference type="Pfam" id="PF03279">
    <property type="entry name" value="Lip_A_acyltrans"/>
    <property type="match status" value="1"/>
</dbReference>
<evidence type="ECO:0000313" key="7">
    <source>
        <dbReference type="EMBL" id="OBG09791.1"/>
    </source>
</evidence>